<dbReference type="Proteomes" id="UP001429354">
    <property type="component" value="Unassembled WGS sequence"/>
</dbReference>
<dbReference type="Gene3D" id="3.40.50.150">
    <property type="entry name" value="Vaccinia Virus protein VP39"/>
    <property type="match status" value="1"/>
</dbReference>
<dbReference type="GO" id="GO:0032259">
    <property type="term" value="P:methylation"/>
    <property type="evidence" value="ECO:0007669"/>
    <property type="project" value="UniProtKB-KW"/>
</dbReference>
<dbReference type="InterPro" id="IPR029063">
    <property type="entry name" value="SAM-dependent_MTases_sf"/>
</dbReference>
<evidence type="ECO:0000313" key="3">
    <source>
        <dbReference type="Proteomes" id="UP001429354"/>
    </source>
</evidence>
<keyword evidence="2" id="KW-0489">Methyltransferase</keyword>
<organism evidence="2 3">
    <name type="scientific">Pseudoxanthomonas gei</name>
    <dbReference type="NCBI Taxonomy" id="1383030"/>
    <lineage>
        <taxon>Bacteria</taxon>
        <taxon>Pseudomonadati</taxon>
        <taxon>Pseudomonadota</taxon>
        <taxon>Gammaproteobacteria</taxon>
        <taxon>Lysobacterales</taxon>
        <taxon>Lysobacteraceae</taxon>
        <taxon>Pseudoxanthomonas</taxon>
    </lineage>
</organism>
<comment type="caution">
    <text evidence="2">The sequence shown here is derived from an EMBL/GenBank/DDBJ whole genome shotgun (WGS) entry which is preliminary data.</text>
</comment>
<evidence type="ECO:0000259" key="1">
    <source>
        <dbReference type="Pfam" id="PF13847"/>
    </source>
</evidence>
<dbReference type="SUPFAM" id="SSF53335">
    <property type="entry name" value="S-adenosyl-L-methionine-dependent methyltransferases"/>
    <property type="match status" value="1"/>
</dbReference>
<evidence type="ECO:0000313" key="2">
    <source>
        <dbReference type="EMBL" id="NDK39012.1"/>
    </source>
</evidence>
<accession>A0ABX0ABW5</accession>
<dbReference type="InterPro" id="IPR025714">
    <property type="entry name" value="Methyltranfer_dom"/>
</dbReference>
<feature type="domain" description="Methyltransferase" evidence="1">
    <location>
        <begin position="72"/>
        <end position="178"/>
    </location>
</feature>
<reference evidence="2 3" key="1">
    <citation type="submission" date="2018-07" db="EMBL/GenBank/DDBJ databases">
        <title>Whole genome Sequencing of Pseudoxanthomonas gei KCTC 32298 (T).</title>
        <authorList>
            <person name="Kumar S."/>
            <person name="Bansal K."/>
            <person name="Kaur A."/>
            <person name="Patil P."/>
            <person name="Sharma S."/>
            <person name="Patil P.B."/>
        </authorList>
    </citation>
    <scope>NUCLEOTIDE SEQUENCE [LARGE SCALE GENOMIC DNA]</scope>
    <source>
        <strain evidence="2 3">KCTC 32298</strain>
    </source>
</reference>
<keyword evidence="2" id="KW-0808">Transferase</keyword>
<sequence length="248" mass="27106">MDATGASGRARHGGCCLNHSPTRPFDSATATRIARAYLPRHPLGNRWDYYYSRAKLGSDPLYPGVLQALRGSDAPLLDLGCGLGLLAHALRLDGQALAYRGVDNDADKIRRAQKVADKNGLADTRFEVVDLANVTPQHQGSVAILDVLQYLGIDDQQRLIRNVVAMLVPGGRLVIRTALSDGSRRGRTTRITDRLANLIGWMQFRPRSYPDAPALRAQLDAAGLQTTFSPLYGNTPFNNWLIVAHRPG</sequence>
<protein>
    <submittedName>
        <fullName evidence="2">Class I SAM-dependent methyltransferase</fullName>
    </submittedName>
</protein>
<name>A0ABX0ABW5_9GAMM</name>
<dbReference type="Pfam" id="PF13847">
    <property type="entry name" value="Methyltransf_31"/>
    <property type="match status" value="1"/>
</dbReference>
<gene>
    <name evidence="2" type="ORF">DT603_09185</name>
</gene>
<dbReference type="EMBL" id="QOVG01000005">
    <property type="protein sequence ID" value="NDK39012.1"/>
    <property type="molecule type" value="Genomic_DNA"/>
</dbReference>
<dbReference type="CDD" id="cd02440">
    <property type="entry name" value="AdoMet_MTases"/>
    <property type="match status" value="1"/>
</dbReference>
<dbReference type="GO" id="GO:0008168">
    <property type="term" value="F:methyltransferase activity"/>
    <property type="evidence" value="ECO:0007669"/>
    <property type="project" value="UniProtKB-KW"/>
</dbReference>
<proteinExistence type="predicted"/>
<keyword evidence="3" id="KW-1185">Reference proteome</keyword>